<dbReference type="OMA" id="KMHTNDS"/>
<dbReference type="EMBL" id="UYYF01000243">
    <property type="protein sequence ID" value="VDM97272.1"/>
    <property type="molecule type" value="Genomic_DNA"/>
</dbReference>
<evidence type="ECO:0000313" key="3">
    <source>
        <dbReference type="WBParaSite" id="TCLT_0000169501-mRNA-1"/>
    </source>
</evidence>
<protein>
    <submittedName>
        <fullName evidence="1 3">Uncharacterized protein</fullName>
    </submittedName>
</protein>
<dbReference type="OrthoDB" id="5822464at2759"/>
<accession>A0A0N5CND9</accession>
<dbReference type="WBParaSite" id="TCLT_0000169501-mRNA-1">
    <property type="protein sequence ID" value="TCLT_0000169501-mRNA-1"/>
    <property type="gene ID" value="TCLT_0000169501"/>
</dbReference>
<organism evidence="3">
    <name type="scientific">Thelazia callipaeda</name>
    <name type="common">Oriental eyeworm</name>
    <name type="synonym">Parasitic nematode</name>
    <dbReference type="NCBI Taxonomy" id="103827"/>
    <lineage>
        <taxon>Eukaryota</taxon>
        <taxon>Metazoa</taxon>
        <taxon>Ecdysozoa</taxon>
        <taxon>Nematoda</taxon>
        <taxon>Chromadorea</taxon>
        <taxon>Rhabditida</taxon>
        <taxon>Spirurina</taxon>
        <taxon>Spiruromorpha</taxon>
        <taxon>Thelazioidea</taxon>
        <taxon>Thelaziidae</taxon>
        <taxon>Thelazia</taxon>
    </lineage>
</organism>
<proteinExistence type="predicted"/>
<dbReference type="Proteomes" id="UP000276776">
    <property type="component" value="Unassembled WGS sequence"/>
</dbReference>
<sequence>MPSKRNCIRNYVGSSSSVIKRCNVTNGKLLNATKSDIMDKTNSLCTKDSFASAMSLQSLDDVDFRNLLNSAAKPQYGSLQRKSMKLQKSVKYDSRRLSDTVQDSSLSVKADNLLAQFRREAQLNQLSADMG</sequence>
<evidence type="ECO:0000313" key="2">
    <source>
        <dbReference type="Proteomes" id="UP000276776"/>
    </source>
</evidence>
<gene>
    <name evidence="1" type="ORF">TCLT_LOCUS1696</name>
</gene>
<keyword evidence="2" id="KW-1185">Reference proteome</keyword>
<dbReference type="AlphaFoldDB" id="A0A0N5CND9"/>
<dbReference type="STRING" id="103827.A0A0N5CND9"/>
<reference evidence="3" key="1">
    <citation type="submission" date="2017-02" db="UniProtKB">
        <authorList>
            <consortium name="WormBaseParasite"/>
        </authorList>
    </citation>
    <scope>IDENTIFICATION</scope>
</reference>
<name>A0A0N5CND9_THECL</name>
<reference evidence="1 2" key="2">
    <citation type="submission" date="2018-11" db="EMBL/GenBank/DDBJ databases">
        <authorList>
            <consortium name="Pathogen Informatics"/>
        </authorList>
    </citation>
    <scope>NUCLEOTIDE SEQUENCE [LARGE SCALE GENOMIC DNA]</scope>
</reference>
<evidence type="ECO:0000313" key="1">
    <source>
        <dbReference type="EMBL" id="VDM97272.1"/>
    </source>
</evidence>